<reference evidence="1 2" key="1">
    <citation type="submission" date="2017-06" db="EMBL/GenBank/DDBJ databases">
        <title>Genome sequencing of cyanobaciteial culture collection at National Institute for Environmental Studies (NIES).</title>
        <authorList>
            <person name="Hirose Y."/>
            <person name="Shimura Y."/>
            <person name="Fujisawa T."/>
            <person name="Nakamura Y."/>
            <person name="Kawachi M."/>
        </authorList>
    </citation>
    <scope>NUCLEOTIDE SEQUENCE [LARGE SCALE GENOMIC DNA]</scope>
    <source>
        <strain evidence="1 2">NIES-4072</strain>
    </source>
</reference>
<evidence type="ECO:0000313" key="2">
    <source>
        <dbReference type="Proteomes" id="UP000245124"/>
    </source>
</evidence>
<dbReference type="EMBL" id="BDUD01000010">
    <property type="protein sequence ID" value="GBG23733.1"/>
    <property type="molecule type" value="Genomic_DNA"/>
</dbReference>
<accession>A0A2R5G5L1</accession>
<gene>
    <name evidence="1" type="ORF">NIES4072_74450</name>
</gene>
<comment type="caution">
    <text evidence="1">The sequence shown here is derived from an EMBL/GenBank/DDBJ whole genome shotgun (WGS) entry which is preliminary data.</text>
</comment>
<protein>
    <submittedName>
        <fullName evidence="1">Uncharacterized protein</fullName>
    </submittedName>
</protein>
<evidence type="ECO:0000313" key="1">
    <source>
        <dbReference type="EMBL" id="GBG23733.1"/>
    </source>
</evidence>
<organism evidence="1 2">
    <name type="scientific">Nostoc commune NIES-4072</name>
    <dbReference type="NCBI Taxonomy" id="2005467"/>
    <lineage>
        <taxon>Bacteria</taxon>
        <taxon>Bacillati</taxon>
        <taxon>Cyanobacteriota</taxon>
        <taxon>Cyanophyceae</taxon>
        <taxon>Nostocales</taxon>
        <taxon>Nostocaceae</taxon>
        <taxon>Nostoc</taxon>
    </lineage>
</organism>
<dbReference type="Proteomes" id="UP000245124">
    <property type="component" value="Unassembled WGS sequence"/>
</dbReference>
<sequence length="190" mass="21865">MHINLRNLEAINELPLEKTMLNQNQLRRLEAVDRWLREIRDSEEFRQLEYSPDVMLGDAIQAVGELLDEHDYCDYKSTNFTDSEWHSYLEQKPVMHIRRVKTWREKINSFILDAASEVAIVSLVTTSFMVVGSIFCHGFDRIKESRGEEYQPTWIYNAKIFEGSAIASIAVFLGASLTGACVAGDKNDDR</sequence>
<proteinExistence type="predicted"/>
<name>A0A2R5G5L1_NOSCO</name>
<dbReference type="AlphaFoldDB" id="A0A2R5G5L1"/>
<dbReference type="RefSeq" id="WP_109013577.1">
    <property type="nucleotide sequence ID" value="NZ_BDUD01000010.1"/>
</dbReference>
<dbReference type="OrthoDB" id="483563at2"/>
<keyword evidence="2" id="KW-1185">Reference proteome</keyword>